<dbReference type="Gene3D" id="3.90.870.10">
    <property type="entry name" value="DHBP synthase"/>
    <property type="match status" value="1"/>
</dbReference>
<dbReference type="Proteomes" id="UP000218231">
    <property type="component" value="Unassembled WGS sequence"/>
</dbReference>
<keyword evidence="10" id="KW-0809">Transit peptide</keyword>
<keyword evidence="7" id="KW-1003">Cell membrane</keyword>
<keyword evidence="12" id="KW-0472">Membrane</keyword>
<evidence type="ECO:0000256" key="1">
    <source>
        <dbReference type="ARBA" id="ARBA00004173"/>
    </source>
</evidence>
<feature type="domain" description="YrdC-like" evidence="16">
    <location>
        <begin position="13"/>
        <end position="197"/>
    </location>
</feature>
<name>A0A2A2KKN6_9BILA</name>
<gene>
    <name evidence="17" type="ORF">WR25_02428</name>
</gene>
<dbReference type="InterPro" id="IPR006070">
    <property type="entry name" value="Sua5-like_dom"/>
</dbReference>
<comment type="caution">
    <text evidence="17">The sequence shown here is derived from an EMBL/GenBank/DDBJ whole genome shotgun (WGS) entry which is preliminary data.</text>
</comment>
<keyword evidence="9" id="KW-0808">Transferase</keyword>
<dbReference type="InterPro" id="IPR017945">
    <property type="entry name" value="DHBP_synth_RibB-like_a/b_dom"/>
</dbReference>
<dbReference type="EC" id="2.7.7.87" evidence="5"/>
<keyword evidence="18" id="KW-1185">Reference proteome</keyword>
<organism evidence="17 18">
    <name type="scientific">Diploscapter pachys</name>
    <dbReference type="NCBI Taxonomy" id="2018661"/>
    <lineage>
        <taxon>Eukaryota</taxon>
        <taxon>Metazoa</taxon>
        <taxon>Ecdysozoa</taxon>
        <taxon>Nematoda</taxon>
        <taxon>Chromadorea</taxon>
        <taxon>Rhabditida</taxon>
        <taxon>Rhabditina</taxon>
        <taxon>Rhabditomorpha</taxon>
        <taxon>Rhabditoidea</taxon>
        <taxon>Rhabditidae</taxon>
        <taxon>Diploscapter</taxon>
    </lineage>
</organism>
<dbReference type="STRING" id="2018661.A0A2A2KKN6"/>
<dbReference type="SUPFAM" id="SSF55821">
    <property type="entry name" value="YrdC/RibB"/>
    <property type="match status" value="1"/>
</dbReference>
<evidence type="ECO:0000256" key="15">
    <source>
        <dbReference type="ARBA" id="ARBA00063146"/>
    </source>
</evidence>
<dbReference type="GO" id="GO:0000049">
    <property type="term" value="F:tRNA binding"/>
    <property type="evidence" value="ECO:0007669"/>
    <property type="project" value="TreeGrafter"/>
</dbReference>
<evidence type="ECO:0000256" key="7">
    <source>
        <dbReference type="ARBA" id="ARBA00022475"/>
    </source>
</evidence>
<sequence length="213" mass="22642">MAKILRLSTDTFEEAVESAIAVLLRGGIVALPTDTLYGVSTLIDHSHRLYSLKGRPQAKPLGLFLPSADSIPSIAKMTISPELAHRLLPGPVTLVFSRSPLLPDSFNPDVLSVGVRVPDSSIVVAICSRLGVPLAQTSANLSGSTLNPTAVEDFDDLLPHIDLVLDGGRIPSASREGSTVVDLTKEGRYHIVRDGFARKATEDTLRDAGLVAD</sequence>
<evidence type="ECO:0000313" key="17">
    <source>
        <dbReference type="EMBL" id="PAV74438.1"/>
    </source>
</evidence>
<dbReference type="InterPro" id="IPR050156">
    <property type="entry name" value="TC-AMP_synthase_SUA5"/>
</dbReference>
<comment type="similarity">
    <text evidence="4">Belongs to the SUA5 family.</text>
</comment>
<dbReference type="GO" id="GO:0005886">
    <property type="term" value="C:plasma membrane"/>
    <property type="evidence" value="ECO:0007669"/>
    <property type="project" value="UniProtKB-SubCell"/>
</dbReference>
<dbReference type="OrthoDB" id="3648309at2759"/>
<dbReference type="GO" id="GO:0003725">
    <property type="term" value="F:double-stranded RNA binding"/>
    <property type="evidence" value="ECO:0007669"/>
    <property type="project" value="InterPro"/>
</dbReference>
<dbReference type="GO" id="GO:0005739">
    <property type="term" value="C:mitochondrion"/>
    <property type="evidence" value="ECO:0007669"/>
    <property type="project" value="UniProtKB-SubCell"/>
</dbReference>
<evidence type="ECO:0000256" key="3">
    <source>
        <dbReference type="ARBA" id="ARBA00004496"/>
    </source>
</evidence>
<dbReference type="NCBIfam" id="TIGR00057">
    <property type="entry name" value="L-threonylcarbamoyladenylate synthase"/>
    <property type="match status" value="1"/>
</dbReference>
<protein>
    <recommendedName>
        <fullName evidence="6">Threonylcarbamoyl-AMP synthase</fullName>
        <ecNumber evidence="5">2.7.7.87</ecNumber>
    </recommendedName>
</protein>
<dbReference type="GO" id="GO:0006450">
    <property type="term" value="P:regulation of translational fidelity"/>
    <property type="evidence" value="ECO:0007669"/>
    <property type="project" value="TreeGrafter"/>
</dbReference>
<reference evidence="17 18" key="1">
    <citation type="journal article" date="2017" name="Curr. Biol.">
        <title>Genome architecture and evolution of a unichromosomal asexual nematode.</title>
        <authorList>
            <person name="Fradin H."/>
            <person name="Zegar C."/>
            <person name="Gutwein M."/>
            <person name="Lucas J."/>
            <person name="Kovtun M."/>
            <person name="Corcoran D."/>
            <person name="Baugh L.R."/>
            <person name="Kiontke K."/>
            <person name="Gunsalus K."/>
            <person name="Fitch D.H."/>
            <person name="Piano F."/>
        </authorList>
    </citation>
    <scope>NUCLEOTIDE SEQUENCE [LARGE SCALE GENOMIC DNA]</scope>
    <source>
        <strain evidence="17">PF1309</strain>
    </source>
</reference>
<keyword evidence="11" id="KW-0496">Mitochondrion</keyword>
<evidence type="ECO:0000256" key="13">
    <source>
        <dbReference type="ARBA" id="ARBA00048366"/>
    </source>
</evidence>
<comment type="function">
    <text evidence="14">Cytoplasmic and mitochondrial threonylcarbamoyl-AMP synthase required for the formation of a threonylcarbamoyl group on adenosine at position 37 (t(6)A37) in tRNAs that read codons beginning with adenine. Catalyzes the conversion of L-threonine, HCO(3)(-)/CO(2) and ATP to give threonylcarbamoyl-AMP (TC-AMP) as the acyladenylate intermediate, with the release of diphosphate. Participates in t(6)A37 formation in cytoplasmic and mitochondrial tRNAs. May regulate the activity of some transporters.</text>
</comment>
<dbReference type="FunFam" id="3.90.870.10:FF:000007">
    <property type="entry name" value="YrdC N6-threonylcarbamoyltransferase domain containing"/>
    <property type="match status" value="1"/>
</dbReference>
<dbReference type="PANTHER" id="PTHR17490">
    <property type="entry name" value="SUA5"/>
    <property type="match status" value="1"/>
</dbReference>
<dbReference type="GO" id="GO:0061710">
    <property type="term" value="F:L-threonylcarbamoyladenylate synthase"/>
    <property type="evidence" value="ECO:0007669"/>
    <property type="project" value="UniProtKB-EC"/>
</dbReference>
<dbReference type="PANTHER" id="PTHR17490:SF10">
    <property type="entry name" value="THREONYLCARBAMOYL-AMP SYNTHASE"/>
    <property type="match status" value="1"/>
</dbReference>
<evidence type="ECO:0000256" key="8">
    <source>
        <dbReference type="ARBA" id="ARBA00022490"/>
    </source>
</evidence>
<evidence type="ECO:0000256" key="10">
    <source>
        <dbReference type="ARBA" id="ARBA00022946"/>
    </source>
</evidence>
<evidence type="ECO:0000256" key="12">
    <source>
        <dbReference type="ARBA" id="ARBA00023136"/>
    </source>
</evidence>
<evidence type="ECO:0000256" key="4">
    <source>
        <dbReference type="ARBA" id="ARBA00007663"/>
    </source>
</evidence>
<evidence type="ECO:0000259" key="16">
    <source>
        <dbReference type="PROSITE" id="PS51163"/>
    </source>
</evidence>
<dbReference type="PROSITE" id="PS51163">
    <property type="entry name" value="YRDC"/>
    <property type="match status" value="1"/>
</dbReference>
<evidence type="ECO:0000256" key="11">
    <source>
        <dbReference type="ARBA" id="ARBA00023128"/>
    </source>
</evidence>
<evidence type="ECO:0000256" key="14">
    <source>
        <dbReference type="ARBA" id="ARBA00058524"/>
    </source>
</evidence>
<dbReference type="Pfam" id="PF01300">
    <property type="entry name" value="Sua5_yciO_yrdC"/>
    <property type="match status" value="1"/>
</dbReference>
<keyword evidence="8" id="KW-0963">Cytoplasm</keyword>
<comment type="catalytic activity">
    <reaction evidence="13">
        <text>L-threonine + hydrogencarbonate + ATP = L-threonylcarbamoyladenylate + diphosphate + H2O</text>
        <dbReference type="Rhea" id="RHEA:36407"/>
        <dbReference type="ChEBI" id="CHEBI:15377"/>
        <dbReference type="ChEBI" id="CHEBI:17544"/>
        <dbReference type="ChEBI" id="CHEBI:30616"/>
        <dbReference type="ChEBI" id="CHEBI:33019"/>
        <dbReference type="ChEBI" id="CHEBI:57926"/>
        <dbReference type="ChEBI" id="CHEBI:73682"/>
        <dbReference type="EC" id="2.7.7.87"/>
    </reaction>
</comment>
<evidence type="ECO:0000256" key="6">
    <source>
        <dbReference type="ARBA" id="ARBA00015492"/>
    </source>
</evidence>
<dbReference type="EMBL" id="LIAE01008330">
    <property type="protein sequence ID" value="PAV74438.1"/>
    <property type="molecule type" value="Genomic_DNA"/>
</dbReference>
<evidence type="ECO:0000313" key="18">
    <source>
        <dbReference type="Proteomes" id="UP000218231"/>
    </source>
</evidence>
<proteinExistence type="inferred from homology"/>
<evidence type="ECO:0000256" key="2">
    <source>
        <dbReference type="ARBA" id="ARBA00004202"/>
    </source>
</evidence>
<comment type="subcellular location">
    <subcellularLocation>
        <location evidence="2">Cell membrane</location>
        <topology evidence="2">Peripheral membrane protein</topology>
    </subcellularLocation>
    <subcellularLocation>
        <location evidence="3">Cytoplasm</location>
    </subcellularLocation>
    <subcellularLocation>
        <location evidence="1">Mitochondrion</location>
    </subcellularLocation>
</comment>
<evidence type="ECO:0000256" key="5">
    <source>
        <dbReference type="ARBA" id="ARBA00012584"/>
    </source>
</evidence>
<evidence type="ECO:0000256" key="9">
    <source>
        <dbReference type="ARBA" id="ARBA00022679"/>
    </source>
</evidence>
<accession>A0A2A2KKN6</accession>
<dbReference type="AlphaFoldDB" id="A0A2A2KKN6"/>
<comment type="subunit">
    <text evidence="15">Interacts with RSC1A1.</text>
</comment>